<accession>A0ABW3JUC4</accession>
<gene>
    <name evidence="9" type="ORF">ACFQ1U_12520</name>
</gene>
<evidence type="ECO:0000313" key="10">
    <source>
        <dbReference type="Proteomes" id="UP001597062"/>
    </source>
</evidence>
<keyword evidence="3 7" id="KW-0812">Transmembrane</keyword>
<evidence type="ECO:0000256" key="3">
    <source>
        <dbReference type="ARBA" id="ARBA00022692"/>
    </source>
</evidence>
<evidence type="ECO:0000256" key="5">
    <source>
        <dbReference type="ARBA" id="ARBA00022989"/>
    </source>
</evidence>
<evidence type="ECO:0000256" key="1">
    <source>
        <dbReference type="ARBA" id="ARBA00004651"/>
    </source>
</evidence>
<comment type="caution">
    <text evidence="9">The sequence shown here is derived from an EMBL/GenBank/DDBJ whole genome shotgun (WGS) entry which is preliminary data.</text>
</comment>
<comment type="subcellular location">
    <subcellularLocation>
        <location evidence="1">Cell membrane</location>
        <topology evidence="1">Multi-pass membrane protein</topology>
    </subcellularLocation>
</comment>
<dbReference type="Proteomes" id="UP001597062">
    <property type="component" value="Unassembled WGS sequence"/>
</dbReference>
<feature type="transmembrane region" description="Helical" evidence="7">
    <location>
        <begin position="179"/>
        <end position="197"/>
    </location>
</feature>
<feature type="transmembrane region" description="Helical" evidence="7">
    <location>
        <begin position="153"/>
        <end position="172"/>
    </location>
</feature>
<dbReference type="Gene3D" id="1.20.144.10">
    <property type="entry name" value="Phosphatidic acid phosphatase type 2/haloperoxidase"/>
    <property type="match status" value="1"/>
</dbReference>
<feature type="transmembrane region" description="Helical" evidence="7">
    <location>
        <begin position="103"/>
        <end position="124"/>
    </location>
</feature>
<evidence type="ECO:0000313" key="9">
    <source>
        <dbReference type="EMBL" id="MFD0994032.1"/>
    </source>
</evidence>
<evidence type="ECO:0000256" key="4">
    <source>
        <dbReference type="ARBA" id="ARBA00022801"/>
    </source>
</evidence>
<dbReference type="PANTHER" id="PTHR14969:SF62">
    <property type="entry name" value="DECAPRENYLPHOSPHORYL-5-PHOSPHORIBOSE PHOSPHATASE RV3807C-RELATED"/>
    <property type="match status" value="1"/>
</dbReference>
<feature type="transmembrane region" description="Helical" evidence="7">
    <location>
        <begin position="203"/>
        <end position="221"/>
    </location>
</feature>
<keyword evidence="10" id="KW-1185">Reference proteome</keyword>
<dbReference type="PANTHER" id="PTHR14969">
    <property type="entry name" value="SPHINGOSINE-1-PHOSPHATE PHOSPHOHYDROLASE"/>
    <property type="match status" value="1"/>
</dbReference>
<protein>
    <submittedName>
        <fullName evidence="9">Phosphatase PAP2 family protein</fullName>
    </submittedName>
</protein>
<dbReference type="RefSeq" id="WP_386108898.1">
    <property type="nucleotide sequence ID" value="NZ_JBHTJR010000054.1"/>
</dbReference>
<proteinExistence type="predicted"/>
<feature type="domain" description="Phosphatidic acid phosphatase type 2/haloperoxidase" evidence="8">
    <location>
        <begin position="102"/>
        <end position="218"/>
    </location>
</feature>
<evidence type="ECO:0000256" key="6">
    <source>
        <dbReference type="ARBA" id="ARBA00023136"/>
    </source>
</evidence>
<keyword evidence="2" id="KW-1003">Cell membrane</keyword>
<dbReference type="InterPro" id="IPR036938">
    <property type="entry name" value="PAP2/HPO_sf"/>
</dbReference>
<reference evidence="10" key="1">
    <citation type="journal article" date="2019" name="Int. J. Syst. Evol. Microbiol.">
        <title>The Global Catalogue of Microorganisms (GCM) 10K type strain sequencing project: providing services to taxonomists for standard genome sequencing and annotation.</title>
        <authorList>
            <consortium name="The Broad Institute Genomics Platform"/>
            <consortium name="The Broad Institute Genome Sequencing Center for Infectious Disease"/>
            <person name="Wu L."/>
            <person name="Ma J."/>
        </authorList>
    </citation>
    <scope>NUCLEOTIDE SEQUENCE [LARGE SCALE GENOMIC DNA]</scope>
    <source>
        <strain evidence="10">CCUG 60527</strain>
    </source>
</reference>
<feature type="transmembrane region" description="Helical" evidence="7">
    <location>
        <begin position="37"/>
        <end position="54"/>
    </location>
</feature>
<feature type="transmembrane region" description="Helical" evidence="7">
    <location>
        <begin position="74"/>
        <end position="96"/>
    </location>
</feature>
<evidence type="ECO:0000256" key="2">
    <source>
        <dbReference type="ARBA" id="ARBA00022475"/>
    </source>
</evidence>
<name>A0ABW3JUC4_9FLAO</name>
<keyword evidence="6 7" id="KW-0472">Membrane</keyword>
<evidence type="ECO:0000259" key="8">
    <source>
        <dbReference type="SMART" id="SM00014"/>
    </source>
</evidence>
<dbReference type="SMART" id="SM00014">
    <property type="entry name" value="acidPPc"/>
    <property type="match status" value="1"/>
</dbReference>
<dbReference type="InterPro" id="IPR000326">
    <property type="entry name" value="PAP2/HPO"/>
</dbReference>
<keyword evidence="5 7" id="KW-1133">Transmembrane helix</keyword>
<sequence length="230" mass="26029">MIVLVHKPVAQKTKNNLLTIFFLKLIATIKAIKKQTTTAYLLFFIISACLLVIYNKETLHLLTNKFHTRFLDLFFKYATYLGDGVMFGVLAVLFFFIKRKMTLVFAISGFLTLLITFVFKKLIFKGVPRPASIFGVDNLHLIDGVKMAFWNSFPSGHTTTAFAIFTILCLYFNKCASQYLWLSLAIIAGLSRVYLSQHFLMDVFVGSGIGVLIGLVSMSLFQDAVIRKIH</sequence>
<dbReference type="EMBL" id="JBHTJR010000054">
    <property type="protein sequence ID" value="MFD0994032.1"/>
    <property type="molecule type" value="Genomic_DNA"/>
</dbReference>
<dbReference type="Pfam" id="PF01569">
    <property type="entry name" value="PAP2"/>
    <property type="match status" value="1"/>
</dbReference>
<dbReference type="SUPFAM" id="SSF48317">
    <property type="entry name" value="Acid phosphatase/Vanadium-dependent haloperoxidase"/>
    <property type="match status" value="1"/>
</dbReference>
<keyword evidence="4" id="KW-0378">Hydrolase</keyword>
<organism evidence="9 10">
    <name type="scientific">Tenacibaculum geojense</name>
    <dbReference type="NCBI Taxonomy" id="915352"/>
    <lineage>
        <taxon>Bacteria</taxon>
        <taxon>Pseudomonadati</taxon>
        <taxon>Bacteroidota</taxon>
        <taxon>Flavobacteriia</taxon>
        <taxon>Flavobacteriales</taxon>
        <taxon>Flavobacteriaceae</taxon>
        <taxon>Tenacibaculum</taxon>
    </lineage>
</organism>
<dbReference type="CDD" id="cd01610">
    <property type="entry name" value="PAP2_like"/>
    <property type="match status" value="1"/>
</dbReference>
<evidence type="ECO:0000256" key="7">
    <source>
        <dbReference type="SAM" id="Phobius"/>
    </source>
</evidence>